<dbReference type="EMBL" id="AP012204">
    <property type="protein sequence ID" value="BAK37591.1"/>
    <property type="molecule type" value="Genomic_DNA"/>
</dbReference>
<feature type="transmembrane region" description="Helical" evidence="1">
    <location>
        <begin position="60"/>
        <end position="81"/>
    </location>
</feature>
<keyword evidence="1" id="KW-0812">Transmembrane</keyword>
<evidence type="ECO:0000313" key="3">
    <source>
        <dbReference type="Proteomes" id="UP000007947"/>
    </source>
</evidence>
<sequence>MHPRLAIAVVVGGWLTAAVILWAGSYPSGGLVAGLVAAGLLLITGVLWLVLLVRELVKRRFALVALTTGLVLVMVAGAAFASRIELPLLARFALARPAFDRVVAERVAAGDHAELCPAWIGTYRIGNCRTVGTDTYFTERDGGFLNGVGFAYLPEGPPSDPPTVSSITYGQLRGPWYWYVEEW</sequence>
<evidence type="ECO:0000256" key="1">
    <source>
        <dbReference type="SAM" id="Phobius"/>
    </source>
</evidence>
<evidence type="ECO:0000313" key="2">
    <source>
        <dbReference type="EMBL" id="BAK37591.1"/>
    </source>
</evidence>
<dbReference type="OrthoDB" id="3389565at2"/>
<dbReference type="STRING" id="1032480.MLP_45770"/>
<dbReference type="RefSeq" id="WP_013865424.1">
    <property type="nucleotide sequence ID" value="NC_015635.1"/>
</dbReference>
<dbReference type="AlphaFoldDB" id="F5XE43"/>
<protein>
    <submittedName>
        <fullName evidence="2">Uncharacterized protein</fullName>
    </submittedName>
</protein>
<reference evidence="2 3" key="1">
    <citation type="submission" date="2011-05" db="EMBL/GenBank/DDBJ databases">
        <title>Whole genome sequence of Microlunatus phosphovorus NM-1.</title>
        <authorList>
            <person name="Hosoyama A."/>
            <person name="Sasaki K."/>
            <person name="Harada T."/>
            <person name="Igarashi R."/>
            <person name="Kawakoshi A."/>
            <person name="Sasagawa M."/>
            <person name="Fukada J."/>
            <person name="Nakamura S."/>
            <person name="Katano Y."/>
            <person name="Hanada S."/>
            <person name="Kamagata Y."/>
            <person name="Nakamura N."/>
            <person name="Yamazaki S."/>
            <person name="Fujita N."/>
        </authorList>
    </citation>
    <scope>NUCLEOTIDE SEQUENCE [LARGE SCALE GENOMIC DNA]</scope>
    <source>
        <strain evidence="3">ATCC 700054 / DSM 10555 / JCM 9379 / NBRC 101784 / NCIMB 13414 / VKM Ac-1990 / NM-1</strain>
    </source>
</reference>
<dbReference type="HOGENOM" id="CLU_1473604_0_0_11"/>
<proteinExistence type="predicted"/>
<dbReference type="eggNOG" id="ENOG502ZE69">
    <property type="taxonomic scope" value="Bacteria"/>
</dbReference>
<gene>
    <name evidence="2" type="ordered locus">MLP_45770</name>
</gene>
<keyword evidence="3" id="KW-1185">Reference proteome</keyword>
<keyword evidence="1" id="KW-0472">Membrane</keyword>
<feature type="transmembrane region" description="Helical" evidence="1">
    <location>
        <begin position="5"/>
        <end position="25"/>
    </location>
</feature>
<dbReference type="KEGG" id="mph:MLP_45770"/>
<name>F5XE43_MICPN</name>
<dbReference type="Proteomes" id="UP000007947">
    <property type="component" value="Chromosome"/>
</dbReference>
<keyword evidence="1" id="KW-1133">Transmembrane helix</keyword>
<organism evidence="2 3">
    <name type="scientific">Microlunatus phosphovorus (strain ATCC 700054 / DSM 10555 / JCM 9379 / NBRC 101784 / NCIMB 13414 / VKM Ac-1990 / NM-1)</name>
    <dbReference type="NCBI Taxonomy" id="1032480"/>
    <lineage>
        <taxon>Bacteria</taxon>
        <taxon>Bacillati</taxon>
        <taxon>Actinomycetota</taxon>
        <taxon>Actinomycetes</taxon>
        <taxon>Propionibacteriales</taxon>
        <taxon>Propionibacteriaceae</taxon>
        <taxon>Microlunatus</taxon>
    </lineage>
</organism>
<feature type="transmembrane region" description="Helical" evidence="1">
    <location>
        <begin position="31"/>
        <end position="53"/>
    </location>
</feature>
<accession>F5XE43</accession>